<organism evidence="2 3">
    <name type="scientific">Actinocatenispora thailandica</name>
    <dbReference type="NCBI Taxonomy" id="227318"/>
    <lineage>
        <taxon>Bacteria</taxon>
        <taxon>Bacillati</taxon>
        <taxon>Actinomycetota</taxon>
        <taxon>Actinomycetes</taxon>
        <taxon>Micromonosporales</taxon>
        <taxon>Micromonosporaceae</taxon>
        <taxon>Actinocatenispora</taxon>
    </lineage>
</organism>
<evidence type="ECO:0000256" key="1">
    <source>
        <dbReference type="SAM" id="Phobius"/>
    </source>
</evidence>
<dbReference type="KEGG" id="atl:Athai_40600"/>
<evidence type="ECO:0008006" key="4">
    <source>
        <dbReference type="Google" id="ProtNLM"/>
    </source>
</evidence>
<feature type="transmembrane region" description="Helical" evidence="1">
    <location>
        <begin position="44"/>
        <end position="65"/>
    </location>
</feature>
<dbReference type="AlphaFoldDB" id="A0A7R7DS61"/>
<evidence type="ECO:0000313" key="2">
    <source>
        <dbReference type="EMBL" id="BCJ36557.1"/>
    </source>
</evidence>
<accession>A0A7R7DS61</accession>
<sequence length="408" mass="43768">MTDLLEHDLIRTLRQHGDAVVEVPVGMRDAIEGRARRRRRARRAVLSGGLALAVLAVAVGGWQVARPARTDHGLAPATVVSVKPSPARIARPVAPSGKPTVRPLDQTWPAAVERMPATAPGGAKVLPVGVLDASQLLVAEKGQGEQTSALLRYDLRKQTFASVADLRPIGSLRKYFAQSFATDDRTVAWNAEGQDAHGKQVTEFVAADLAGGHERLLATVPGALGVTPLELVDHRWLVYSGATGVRRISLSGNGKPELVPGGRGLRLTSWPWASTLTDPSGSRHPVVLTNLETGARRTFSAAGMWTRDCVPDWCVGSQRNRTTLLGPTPGSRTVVAPRSLAATGRFGRNRFVDATYGDRNVLWDIKTGTLASYGGRPTLVIDHQTCLICWPDPSDPDRLLVFDGAAVR</sequence>
<evidence type="ECO:0000313" key="3">
    <source>
        <dbReference type="Proteomes" id="UP000611640"/>
    </source>
</evidence>
<keyword evidence="1" id="KW-0812">Transmembrane</keyword>
<keyword evidence="1" id="KW-1133">Transmembrane helix</keyword>
<dbReference type="RefSeq" id="WP_203962914.1">
    <property type="nucleotide sequence ID" value="NZ_AP023355.1"/>
</dbReference>
<name>A0A7R7DS61_9ACTN</name>
<proteinExistence type="predicted"/>
<keyword evidence="1" id="KW-0472">Membrane</keyword>
<dbReference type="Proteomes" id="UP000611640">
    <property type="component" value="Chromosome"/>
</dbReference>
<reference evidence="2 3" key="1">
    <citation type="submission" date="2020-08" db="EMBL/GenBank/DDBJ databases">
        <title>Whole genome shotgun sequence of Actinocatenispora thailandica NBRC 105041.</title>
        <authorList>
            <person name="Komaki H."/>
            <person name="Tamura T."/>
        </authorList>
    </citation>
    <scope>NUCLEOTIDE SEQUENCE [LARGE SCALE GENOMIC DNA]</scope>
    <source>
        <strain evidence="2 3">NBRC 105041</strain>
    </source>
</reference>
<keyword evidence="3" id="KW-1185">Reference proteome</keyword>
<dbReference type="EMBL" id="AP023355">
    <property type="protein sequence ID" value="BCJ36557.1"/>
    <property type="molecule type" value="Genomic_DNA"/>
</dbReference>
<gene>
    <name evidence="2" type="ORF">Athai_40600</name>
</gene>
<protein>
    <recommendedName>
        <fullName evidence="4">WD40 repeat domain-containing protein</fullName>
    </recommendedName>
</protein>